<dbReference type="PANTHER" id="PTHR24304">
    <property type="entry name" value="CYTOCHROME P450 FAMILY 7"/>
    <property type="match status" value="1"/>
</dbReference>
<proteinExistence type="inferred from homology"/>
<accession>A0ABN7UFT2</accession>
<dbReference type="InterPro" id="IPR050529">
    <property type="entry name" value="CYP450_sterol_14alpha_dmase"/>
</dbReference>
<gene>
    <name evidence="6" type="ORF">GMARGA_LOCUS5986</name>
</gene>
<keyword evidence="7" id="KW-1185">Reference proteome</keyword>
<evidence type="ECO:0000256" key="2">
    <source>
        <dbReference type="ARBA" id="ARBA00010617"/>
    </source>
</evidence>
<dbReference type="Gene3D" id="1.10.630.10">
    <property type="entry name" value="Cytochrome P450"/>
    <property type="match status" value="1"/>
</dbReference>
<evidence type="ECO:0000256" key="1">
    <source>
        <dbReference type="ARBA" id="ARBA00001971"/>
    </source>
</evidence>
<dbReference type="Proteomes" id="UP000789901">
    <property type="component" value="Unassembled WGS sequence"/>
</dbReference>
<keyword evidence="3" id="KW-0349">Heme</keyword>
<dbReference type="InterPro" id="IPR002403">
    <property type="entry name" value="Cyt_P450_E_grp-IV"/>
</dbReference>
<dbReference type="PRINTS" id="PR00465">
    <property type="entry name" value="EP450IV"/>
</dbReference>
<sequence length="203" mass="23383">MLLICKKRREEIEHIENKEELTLDFLNMLLTTNVSMNDEKIGDSISEMIITYEDLCKLKSIDAVVKEVLRVRPATAMILCFSDNSDQIDNYKIPVLTQLVINIIGLHINPKYWEEPTKFNFSRFLSNNNKNNDTFNTNKNASINFGRGLCMCPGKQLAMIQLKLLVVLLYSKYKIEVLTKDPSTQNNINTQCNELKIRISCKS</sequence>
<evidence type="ECO:0000256" key="5">
    <source>
        <dbReference type="ARBA" id="ARBA00023004"/>
    </source>
</evidence>
<comment type="caution">
    <text evidence="6">The sequence shown here is derived from an EMBL/GenBank/DDBJ whole genome shotgun (WGS) entry which is preliminary data.</text>
</comment>
<evidence type="ECO:0000313" key="6">
    <source>
        <dbReference type="EMBL" id="CAG8581920.1"/>
    </source>
</evidence>
<protein>
    <submittedName>
        <fullName evidence="6">2534_t:CDS:1</fullName>
    </submittedName>
</protein>
<name>A0ABN7UFT2_GIGMA</name>
<organism evidence="6 7">
    <name type="scientific">Gigaspora margarita</name>
    <dbReference type="NCBI Taxonomy" id="4874"/>
    <lineage>
        <taxon>Eukaryota</taxon>
        <taxon>Fungi</taxon>
        <taxon>Fungi incertae sedis</taxon>
        <taxon>Mucoromycota</taxon>
        <taxon>Glomeromycotina</taxon>
        <taxon>Glomeromycetes</taxon>
        <taxon>Diversisporales</taxon>
        <taxon>Gigasporaceae</taxon>
        <taxon>Gigaspora</taxon>
    </lineage>
</organism>
<dbReference type="PANTHER" id="PTHR24304:SF2">
    <property type="entry name" value="24-HYDROXYCHOLESTEROL 7-ALPHA-HYDROXYLASE"/>
    <property type="match status" value="1"/>
</dbReference>
<dbReference type="InterPro" id="IPR001128">
    <property type="entry name" value="Cyt_P450"/>
</dbReference>
<keyword evidence="4" id="KW-0479">Metal-binding</keyword>
<comment type="cofactor">
    <cofactor evidence="1">
        <name>heme</name>
        <dbReference type="ChEBI" id="CHEBI:30413"/>
    </cofactor>
</comment>
<evidence type="ECO:0000256" key="4">
    <source>
        <dbReference type="ARBA" id="ARBA00022723"/>
    </source>
</evidence>
<evidence type="ECO:0000313" key="7">
    <source>
        <dbReference type="Proteomes" id="UP000789901"/>
    </source>
</evidence>
<dbReference type="CDD" id="cd00302">
    <property type="entry name" value="cytochrome_P450"/>
    <property type="match status" value="1"/>
</dbReference>
<comment type="similarity">
    <text evidence="2">Belongs to the cytochrome P450 family.</text>
</comment>
<keyword evidence="5" id="KW-0408">Iron</keyword>
<dbReference type="SUPFAM" id="SSF48264">
    <property type="entry name" value="Cytochrome P450"/>
    <property type="match status" value="1"/>
</dbReference>
<evidence type="ECO:0000256" key="3">
    <source>
        <dbReference type="ARBA" id="ARBA00022617"/>
    </source>
</evidence>
<reference evidence="6 7" key="1">
    <citation type="submission" date="2021-06" db="EMBL/GenBank/DDBJ databases">
        <authorList>
            <person name="Kallberg Y."/>
            <person name="Tangrot J."/>
            <person name="Rosling A."/>
        </authorList>
    </citation>
    <scope>NUCLEOTIDE SEQUENCE [LARGE SCALE GENOMIC DNA]</scope>
    <source>
        <strain evidence="6 7">120-4 pot B 10/14</strain>
    </source>
</reference>
<dbReference type="EMBL" id="CAJVQB010002634">
    <property type="protein sequence ID" value="CAG8581920.1"/>
    <property type="molecule type" value="Genomic_DNA"/>
</dbReference>
<dbReference type="Pfam" id="PF00067">
    <property type="entry name" value="p450"/>
    <property type="match status" value="1"/>
</dbReference>
<dbReference type="InterPro" id="IPR036396">
    <property type="entry name" value="Cyt_P450_sf"/>
</dbReference>